<dbReference type="InterPro" id="IPR026898">
    <property type="entry name" value="PrsW"/>
</dbReference>
<evidence type="ECO:0000256" key="6">
    <source>
        <dbReference type="ARBA" id="ARBA00022692"/>
    </source>
</evidence>
<gene>
    <name evidence="11" type="ORF">EXM22_00590</name>
</gene>
<dbReference type="KEGG" id="ock:EXM22_00590"/>
<feature type="transmembrane region" description="Helical" evidence="10">
    <location>
        <begin position="43"/>
        <end position="68"/>
    </location>
</feature>
<evidence type="ECO:0000256" key="8">
    <source>
        <dbReference type="ARBA" id="ARBA00022989"/>
    </source>
</evidence>
<evidence type="ECO:0000256" key="1">
    <source>
        <dbReference type="ARBA" id="ARBA00004651"/>
    </source>
</evidence>
<dbReference type="Pfam" id="PF13367">
    <property type="entry name" value="PrsW-protease"/>
    <property type="match status" value="1"/>
</dbReference>
<evidence type="ECO:0000256" key="2">
    <source>
        <dbReference type="ARBA" id="ARBA00009165"/>
    </source>
</evidence>
<protein>
    <recommendedName>
        <fullName evidence="3">Protease PrsW</fullName>
    </recommendedName>
</protein>
<evidence type="ECO:0000313" key="11">
    <source>
        <dbReference type="EMBL" id="QEN06555.1"/>
    </source>
</evidence>
<dbReference type="Proteomes" id="UP000324209">
    <property type="component" value="Chromosome"/>
</dbReference>
<dbReference type="RefSeq" id="WP_149484638.1">
    <property type="nucleotide sequence ID" value="NZ_CP036150.1"/>
</dbReference>
<keyword evidence="12" id="KW-1185">Reference proteome</keyword>
<dbReference type="GO" id="GO:0005886">
    <property type="term" value="C:plasma membrane"/>
    <property type="evidence" value="ECO:0007669"/>
    <property type="project" value="UniProtKB-SubCell"/>
</dbReference>
<dbReference type="GO" id="GO:0008237">
    <property type="term" value="F:metallopeptidase activity"/>
    <property type="evidence" value="ECO:0007669"/>
    <property type="project" value="UniProtKB-KW"/>
</dbReference>
<evidence type="ECO:0000256" key="7">
    <source>
        <dbReference type="ARBA" id="ARBA00022801"/>
    </source>
</evidence>
<evidence type="ECO:0000256" key="9">
    <source>
        <dbReference type="ARBA" id="ARBA00023136"/>
    </source>
</evidence>
<feature type="transmembrane region" description="Helical" evidence="10">
    <location>
        <begin position="200"/>
        <end position="216"/>
    </location>
</feature>
<name>A0A5C1QET1_9SPIO</name>
<keyword evidence="6 10" id="KW-0812">Transmembrane</keyword>
<dbReference type="PANTHER" id="PTHR36844">
    <property type="entry name" value="PROTEASE PRSW"/>
    <property type="match status" value="1"/>
</dbReference>
<keyword evidence="9 10" id="KW-0472">Membrane</keyword>
<reference evidence="11 12" key="1">
    <citation type="submission" date="2019-02" db="EMBL/GenBank/DDBJ databases">
        <title>Complete Genome Sequence and Methylome Analysis of free living Spirochaetas.</title>
        <authorList>
            <person name="Fomenkov A."/>
            <person name="Dubinina G."/>
            <person name="Leshcheva N."/>
            <person name="Mikheeva N."/>
            <person name="Grabovich M."/>
            <person name="Vincze T."/>
            <person name="Roberts R.J."/>
        </authorList>
    </citation>
    <scope>NUCLEOTIDE SEQUENCE [LARGE SCALE GENOMIC DNA]</scope>
    <source>
        <strain evidence="11 12">K2</strain>
    </source>
</reference>
<keyword evidence="7" id="KW-0378">Hydrolase</keyword>
<proteinExistence type="inferred from homology"/>
<feature type="transmembrane region" description="Helical" evidence="10">
    <location>
        <begin position="114"/>
        <end position="133"/>
    </location>
</feature>
<feature type="transmembrane region" description="Helical" evidence="10">
    <location>
        <begin position="145"/>
        <end position="166"/>
    </location>
</feature>
<dbReference type="OrthoDB" id="5504276at2"/>
<keyword evidence="8 10" id="KW-1133">Transmembrane helix</keyword>
<feature type="transmembrane region" description="Helical" evidence="10">
    <location>
        <begin position="12"/>
        <end position="31"/>
    </location>
</feature>
<comment type="subcellular location">
    <subcellularLocation>
        <location evidence="1">Cell membrane</location>
        <topology evidence="1">Multi-pass membrane protein</topology>
    </subcellularLocation>
</comment>
<dbReference type="GO" id="GO:0006508">
    <property type="term" value="P:proteolysis"/>
    <property type="evidence" value="ECO:0007669"/>
    <property type="project" value="UniProtKB-KW"/>
</dbReference>
<keyword evidence="5 11" id="KW-0645">Protease</keyword>
<dbReference type="AlphaFoldDB" id="A0A5C1QET1"/>
<evidence type="ECO:0000256" key="4">
    <source>
        <dbReference type="ARBA" id="ARBA00022475"/>
    </source>
</evidence>
<organism evidence="11 12">
    <name type="scientific">Oceanispirochaeta crateris</name>
    <dbReference type="NCBI Taxonomy" id="2518645"/>
    <lineage>
        <taxon>Bacteria</taxon>
        <taxon>Pseudomonadati</taxon>
        <taxon>Spirochaetota</taxon>
        <taxon>Spirochaetia</taxon>
        <taxon>Spirochaetales</taxon>
        <taxon>Spirochaetaceae</taxon>
        <taxon>Oceanispirochaeta</taxon>
    </lineage>
</organism>
<evidence type="ECO:0000313" key="12">
    <source>
        <dbReference type="Proteomes" id="UP000324209"/>
    </source>
</evidence>
<dbReference type="InterPro" id="IPR023596">
    <property type="entry name" value="Peptidase_PrsW_arch/bac"/>
</dbReference>
<sequence>MFFIFSLLLLPQVINFLLALIPALVLLGYFYKRDPRPEPRKTVTKAFLWGIGATLPALIIELLFSSIIPENLSPLALAAVKAFVIAALVEESCKMAVVNRYIFPLPEFDEVNDGIVYTMAAGLGFAFMENILYSMNSSNPWSLLIMRGITSVPLHGLASGLMGYYIGKAKFDQKDNRTFGLFLAIFYHGLYDFFLFTETWLAWLVIPLLLILYRHTRTLMSRAVREDREAYRV</sequence>
<dbReference type="PANTHER" id="PTHR36844:SF1">
    <property type="entry name" value="PROTEASE PRSW"/>
    <property type="match status" value="1"/>
</dbReference>
<accession>A0A5C1QET1</accession>
<comment type="similarity">
    <text evidence="2">Belongs to the protease PrsW family.</text>
</comment>
<evidence type="ECO:0000256" key="3">
    <source>
        <dbReference type="ARBA" id="ARBA00018997"/>
    </source>
</evidence>
<keyword evidence="4" id="KW-1003">Cell membrane</keyword>
<dbReference type="EMBL" id="CP036150">
    <property type="protein sequence ID" value="QEN06555.1"/>
    <property type="molecule type" value="Genomic_DNA"/>
</dbReference>
<evidence type="ECO:0000256" key="5">
    <source>
        <dbReference type="ARBA" id="ARBA00022670"/>
    </source>
</evidence>
<evidence type="ECO:0000256" key="10">
    <source>
        <dbReference type="SAM" id="Phobius"/>
    </source>
</evidence>
<dbReference type="PIRSF" id="PIRSF016933">
    <property type="entry name" value="PrsW"/>
    <property type="match status" value="1"/>
</dbReference>
<keyword evidence="11" id="KW-0482">Metalloprotease</keyword>